<dbReference type="PANTHER" id="PTHR30598:SF3">
    <property type="entry name" value="RESPIRATORY NITRATE REDUCTASE 1 GAMMA CHAIN"/>
    <property type="match status" value="1"/>
</dbReference>
<evidence type="ECO:0000256" key="21">
    <source>
        <dbReference type="SAM" id="MobiDB-lite"/>
    </source>
</evidence>
<proteinExistence type="inferred from homology"/>
<comment type="similarity">
    <text evidence="16">In the central section; belongs to the NarJ/NarW family.</text>
</comment>
<evidence type="ECO:0000256" key="17">
    <source>
        <dbReference type="ARBA" id="ARBA00061196"/>
    </source>
</evidence>
<keyword evidence="11 24" id="KW-0560">Oxidoreductase</keyword>
<protein>
    <recommendedName>
        <fullName evidence="19">Nitrate reductase-like protein NarX</fullName>
    </recommendedName>
</protein>
<comment type="subcellular location">
    <subcellularLocation>
        <location evidence="3">Cell membrane</location>
        <topology evidence="3">Multi-pass membrane protein</topology>
    </subcellularLocation>
</comment>
<evidence type="ECO:0000256" key="4">
    <source>
        <dbReference type="ARBA" id="ARBA00022448"/>
    </source>
</evidence>
<keyword evidence="25" id="KW-1185">Reference proteome</keyword>
<keyword evidence="13" id="KW-0534">Nitrate assimilation</keyword>
<dbReference type="GO" id="GO:0005886">
    <property type="term" value="C:plasma membrane"/>
    <property type="evidence" value="ECO:0007669"/>
    <property type="project" value="UniProtKB-SubCell"/>
</dbReference>
<comment type="function">
    <text evidence="15">Does not seem to have nitrate reductase activity.</text>
</comment>
<evidence type="ECO:0000256" key="7">
    <source>
        <dbReference type="ARBA" id="ARBA00022692"/>
    </source>
</evidence>
<evidence type="ECO:0000256" key="10">
    <source>
        <dbReference type="ARBA" id="ARBA00022989"/>
    </source>
</evidence>
<keyword evidence="10 22" id="KW-1133">Transmembrane helix</keyword>
<keyword evidence="8" id="KW-0479">Metal-binding</keyword>
<keyword evidence="14 22" id="KW-0472">Membrane</keyword>
<reference evidence="24 25" key="1">
    <citation type="submission" date="2019-10" db="EMBL/GenBank/DDBJ databases">
        <title>Genomic analysis of Raineyella sp. CBA3103.</title>
        <authorList>
            <person name="Roh S.W."/>
        </authorList>
    </citation>
    <scope>NUCLEOTIDE SEQUENCE [LARGE SCALE GENOMIC DNA]</scope>
    <source>
        <strain evidence="24 25">CBA3103</strain>
    </source>
</reference>
<dbReference type="Gene3D" id="1.20.950.20">
    <property type="entry name" value="Transmembrane di-heme cytochromes, Chain C"/>
    <property type="match status" value="1"/>
</dbReference>
<feature type="region of interest" description="Disordered" evidence="21">
    <location>
        <begin position="245"/>
        <end position="265"/>
    </location>
</feature>
<evidence type="ECO:0000256" key="8">
    <source>
        <dbReference type="ARBA" id="ARBA00022723"/>
    </source>
</evidence>
<dbReference type="NCBIfam" id="TIGR00351">
    <property type="entry name" value="narI"/>
    <property type="match status" value="1"/>
</dbReference>
<dbReference type="GO" id="GO:0020037">
    <property type="term" value="F:heme binding"/>
    <property type="evidence" value="ECO:0007669"/>
    <property type="project" value="TreeGrafter"/>
</dbReference>
<feature type="binding site" description="axial binding residue" evidence="20">
    <location>
        <position position="56"/>
    </location>
    <ligand>
        <name>heme b</name>
        <dbReference type="ChEBI" id="CHEBI:60344"/>
        <label>1</label>
    </ligand>
    <ligandPart>
        <name>Fe</name>
        <dbReference type="ChEBI" id="CHEBI:18248"/>
    </ligandPart>
</feature>
<feature type="transmembrane region" description="Helical" evidence="22">
    <location>
        <begin position="87"/>
        <end position="111"/>
    </location>
</feature>
<evidence type="ECO:0000256" key="16">
    <source>
        <dbReference type="ARBA" id="ARBA00061095"/>
    </source>
</evidence>
<evidence type="ECO:0000256" key="3">
    <source>
        <dbReference type="ARBA" id="ARBA00004651"/>
    </source>
</evidence>
<dbReference type="EMBL" id="CP045725">
    <property type="protein sequence ID" value="QGF22755.1"/>
    <property type="molecule type" value="Genomic_DNA"/>
</dbReference>
<dbReference type="InterPro" id="IPR051936">
    <property type="entry name" value="Heme-iron_electron_transfer"/>
</dbReference>
<keyword evidence="12 20" id="KW-0408">Iron</keyword>
<feature type="domain" description="NarG-like" evidence="23">
    <location>
        <begin position="6"/>
        <end position="227"/>
    </location>
</feature>
<keyword evidence="4" id="KW-0813">Transport</keyword>
<evidence type="ECO:0000313" key="25">
    <source>
        <dbReference type="Proteomes" id="UP000386847"/>
    </source>
</evidence>
<feature type="transmembrane region" description="Helical" evidence="22">
    <location>
        <begin position="47"/>
        <end position="67"/>
    </location>
</feature>
<name>A0A5Q2FDG1_9ACTN</name>
<dbReference type="Pfam" id="PF02665">
    <property type="entry name" value="Nitrate_red_gam"/>
    <property type="match status" value="1"/>
</dbReference>
<dbReference type="InterPro" id="IPR003816">
    <property type="entry name" value="Nitrate_red_gam"/>
</dbReference>
<evidence type="ECO:0000259" key="23">
    <source>
        <dbReference type="Pfam" id="PF02665"/>
    </source>
</evidence>
<keyword evidence="5" id="KW-1003">Cell membrane</keyword>
<dbReference type="Proteomes" id="UP000386847">
    <property type="component" value="Chromosome"/>
</dbReference>
<accession>A0A5Q2FDG1</accession>
<feature type="binding site" description="axial binding residue" evidence="20">
    <location>
        <position position="66"/>
    </location>
    <ligand>
        <name>heme b</name>
        <dbReference type="ChEBI" id="CHEBI:60344"/>
        <label>2</label>
    </ligand>
    <ligandPart>
        <name>Fe</name>
        <dbReference type="ChEBI" id="CHEBI:18248"/>
    </ligandPart>
</feature>
<evidence type="ECO:0000256" key="11">
    <source>
        <dbReference type="ARBA" id="ARBA00023002"/>
    </source>
</evidence>
<dbReference type="InterPro" id="IPR036197">
    <property type="entry name" value="NarG-like_sf"/>
</dbReference>
<keyword evidence="9" id="KW-0249">Electron transport</keyword>
<sequence length="265" mass="29422">MSALTVLLWIIFPYISLTMLVVGTFWRWRHDKFGWTTKSSELYESPMLRLGSPLFHYGILAVGAGHVMGLLIPKSWTEAVGLPESGYHLLATVGGGLAGVAAVVGLVLLIVRRRLNHGVFQATSPNDKVMYVLLALPVVLGIVATLLHQVFGSGDGYDYRDTISPWLRSLFILQPQAQLMADVPLSFQLHVVAAFLLFAVWPYTRLVHAFSVPLGYPTRPYIVYRSRAADHVIRRPDRGWEPIVGPVSLDRSRGGTVRPEPEPQD</sequence>
<dbReference type="RefSeq" id="WP_153571282.1">
    <property type="nucleotide sequence ID" value="NZ_CP045725.1"/>
</dbReference>
<keyword evidence="6 20" id="KW-0349">Heme</keyword>
<gene>
    <name evidence="24" type="primary">narI</name>
    <name evidence="24" type="ORF">Rai3103_02580</name>
</gene>
<feature type="binding site" description="axial binding residue" evidence="20">
    <location>
        <position position="208"/>
    </location>
    <ligand>
        <name>heme b</name>
        <dbReference type="ChEBI" id="CHEBI:60344"/>
        <label>1</label>
    </ligand>
    <ligandPart>
        <name>Fe</name>
        <dbReference type="ChEBI" id="CHEBI:18248"/>
    </ligandPart>
</feature>
<evidence type="ECO:0000256" key="19">
    <source>
        <dbReference type="ARBA" id="ARBA00071287"/>
    </source>
</evidence>
<dbReference type="FunFam" id="1.20.950.20:FF:000001">
    <property type="entry name" value="Respiratory nitrate reductase subunit gamma"/>
    <property type="match status" value="1"/>
</dbReference>
<evidence type="ECO:0000256" key="6">
    <source>
        <dbReference type="ARBA" id="ARBA00022617"/>
    </source>
</evidence>
<comment type="similarity">
    <text evidence="18">In the N-terminal section; belongs to the nitrate reductase alpha subunit family.</text>
</comment>
<evidence type="ECO:0000256" key="1">
    <source>
        <dbReference type="ARBA" id="ARBA00001942"/>
    </source>
</evidence>
<evidence type="ECO:0000256" key="15">
    <source>
        <dbReference type="ARBA" id="ARBA00056200"/>
    </source>
</evidence>
<evidence type="ECO:0000256" key="13">
    <source>
        <dbReference type="ARBA" id="ARBA00023063"/>
    </source>
</evidence>
<organism evidence="24 25">
    <name type="scientific">Raineyella fluvialis</name>
    <dbReference type="NCBI Taxonomy" id="2662261"/>
    <lineage>
        <taxon>Bacteria</taxon>
        <taxon>Bacillati</taxon>
        <taxon>Actinomycetota</taxon>
        <taxon>Actinomycetes</taxon>
        <taxon>Propionibacteriales</taxon>
        <taxon>Propionibacteriaceae</taxon>
        <taxon>Raineyella</taxon>
    </lineage>
</organism>
<evidence type="ECO:0000256" key="22">
    <source>
        <dbReference type="SAM" id="Phobius"/>
    </source>
</evidence>
<dbReference type="GO" id="GO:0009055">
    <property type="term" value="F:electron transfer activity"/>
    <property type="evidence" value="ECO:0007669"/>
    <property type="project" value="TreeGrafter"/>
</dbReference>
<dbReference type="GO" id="GO:0042128">
    <property type="term" value="P:nitrate assimilation"/>
    <property type="evidence" value="ECO:0007669"/>
    <property type="project" value="UniProtKB-KW"/>
</dbReference>
<evidence type="ECO:0000256" key="2">
    <source>
        <dbReference type="ARBA" id="ARBA00001970"/>
    </source>
</evidence>
<dbReference type="KEGG" id="rain:Rai3103_02580"/>
<feature type="binding site" description="axial binding residue" evidence="20">
    <location>
        <position position="190"/>
    </location>
    <ligand>
        <name>heme b</name>
        <dbReference type="ChEBI" id="CHEBI:60344"/>
        <label>1</label>
    </ligand>
    <ligandPart>
        <name>Fe</name>
        <dbReference type="ChEBI" id="CHEBI:18248"/>
    </ligandPart>
</feature>
<comment type="cofactor">
    <cofactor evidence="1">
        <name>Mo-bis(molybdopterin guanine dinucleotide)</name>
        <dbReference type="ChEBI" id="CHEBI:60539"/>
    </cofactor>
</comment>
<evidence type="ECO:0000256" key="9">
    <source>
        <dbReference type="ARBA" id="ARBA00022982"/>
    </source>
</evidence>
<dbReference type="PANTHER" id="PTHR30598">
    <property type="entry name" value="NITRATE REDUCTASE PRIVATE CHAPERONE, REDOX ENZYME MATURATION PROTEIN REMP FAMILY"/>
    <property type="match status" value="1"/>
</dbReference>
<feature type="transmembrane region" description="Helical" evidence="22">
    <location>
        <begin position="6"/>
        <end position="26"/>
    </location>
</feature>
<feature type="transmembrane region" description="Helical" evidence="22">
    <location>
        <begin position="185"/>
        <end position="204"/>
    </location>
</feature>
<evidence type="ECO:0000256" key="14">
    <source>
        <dbReference type="ARBA" id="ARBA00023136"/>
    </source>
</evidence>
<dbReference type="AlphaFoldDB" id="A0A5Q2FDG1"/>
<comment type="similarity">
    <text evidence="17">In the C-terminal section; belongs to the nitrate reductase gamma subunit family.</text>
</comment>
<evidence type="ECO:0000313" key="24">
    <source>
        <dbReference type="EMBL" id="QGF22755.1"/>
    </source>
</evidence>
<feature type="transmembrane region" description="Helical" evidence="22">
    <location>
        <begin position="131"/>
        <end position="151"/>
    </location>
</feature>
<evidence type="ECO:0000256" key="20">
    <source>
        <dbReference type="PIRSR" id="PIRSR603816-1"/>
    </source>
</evidence>
<dbReference type="GO" id="GO:0008940">
    <property type="term" value="F:nitrate reductase activity"/>
    <property type="evidence" value="ECO:0007669"/>
    <property type="project" value="InterPro"/>
</dbReference>
<evidence type="ECO:0000256" key="18">
    <source>
        <dbReference type="ARBA" id="ARBA00061480"/>
    </source>
</evidence>
<dbReference type="InterPro" id="IPR023234">
    <property type="entry name" value="NarG-like_domain"/>
</dbReference>
<keyword evidence="7 22" id="KW-0812">Transmembrane</keyword>
<dbReference type="GO" id="GO:0019645">
    <property type="term" value="P:anaerobic electron transport chain"/>
    <property type="evidence" value="ECO:0007669"/>
    <property type="project" value="TreeGrafter"/>
</dbReference>
<evidence type="ECO:0000256" key="12">
    <source>
        <dbReference type="ARBA" id="ARBA00023004"/>
    </source>
</evidence>
<dbReference type="SUPFAM" id="SSF103501">
    <property type="entry name" value="Respiratory nitrate reductase 1 gamma chain"/>
    <property type="match status" value="1"/>
</dbReference>
<comment type="cofactor">
    <cofactor evidence="2">
        <name>heme b</name>
        <dbReference type="ChEBI" id="CHEBI:60344"/>
    </cofactor>
</comment>
<dbReference type="GO" id="GO:0046872">
    <property type="term" value="F:metal ion binding"/>
    <property type="evidence" value="ECO:0007669"/>
    <property type="project" value="UniProtKB-KW"/>
</dbReference>
<evidence type="ECO:0000256" key="5">
    <source>
        <dbReference type="ARBA" id="ARBA00022475"/>
    </source>
</evidence>
<dbReference type="GO" id="GO:0009325">
    <property type="term" value="C:nitrate reductase complex"/>
    <property type="evidence" value="ECO:0007669"/>
    <property type="project" value="InterPro"/>
</dbReference>